<keyword evidence="2 4" id="KW-0863">Zinc-finger</keyword>
<keyword evidence="6" id="KW-0812">Transmembrane</keyword>
<dbReference type="PROSITE" id="PS51999">
    <property type="entry name" value="ZF_GRF"/>
    <property type="match status" value="1"/>
</dbReference>
<feature type="domain" description="GRF-type" evidence="7">
    <location>
        <begin position="25"/>
        <end position="68"/>
    </location>
</feature>
<protein>
    <recommendedName>
        <fullName evidence="7">GRF-type domain-containing protein</fullName>
    </recommendedName>
</protein>
<evidence type="ECO:0000256" key="5">
    <source>
        <dbReference type="SAM" id="MobiDB-lite"/>
    </source>
</evidence>
<dbReference type="GO" id="GO:0008270">
    <property type="term" value="F:zinc ion binding"/>
    <property type="evidence" value="ECO:0007669"/>
    <property type="project" value="UniProtKB-KW"/>
</dbReference>
<keyword evidence="6" id="KW-0472">Membrane</keyword>
<keyword evidence="9" id="KW-1185">Reference proteome</keyword>
<feature type="transmembrane region" description="Helical" evidence="6">
    <location>
        <begin position="105"/>
        <end position="128"/>
    </location>
</feature>
<dbReference type="AlphaFoldDB" id="A0AA35ZKD7"/>
<sequence>MVSSSRSAGSTSGVNKSNNGPSRTCYCGVISPLKISTSEKNPGRRYFGCRYWPDEVEDCGYFEWYDDEVSPWYKELLFEVMEKKKKSTGQGKGNPHHDEISLTDLVRVVIGLLVILVVMVGILMWMVYKG</sequence>
<dbReference type="Pfam" id="PF06839">
    <property type="entry name" value="Zn_ribbon_GRF"/>
    <property type="match status" value="1"/>
</dbReference>
<feature type="compositionally biased region" description="Polar residues" evidence="5">
    <location>
        <begin position="13"/>
        <end position="22"/>
    </location>
</feature>
<organism evidence="8 9">
    <name type="scientific">Lactuca saligna</name>
    <name type="common">Willowleaf lettuce</name>
    <dbReference type="NCBI Taxonomy" id="75948"/>
    <lineage>
        <taxon>Eukaryota</taxon>
        <taxon>Viridiplantae</taxon>
        <taxon>Streptophyta</taxon>
        <taxon>Embryophyta</taxon>
        <taxon>Tracheophyta</taxon>
        <taxon>Spermatophyta</taxon>
        <taxon>Magnoliopsida</taxon>
        <taxon>eudicotyledons</taxon>
        <taxon>Gunneridae</taxon>
        <taxon>Pentapetalae</taxon>
        <taxon>asterids</taxon>
        <taxon>campanulids</taxon>
        <taxon>Asterales</taxon>
        <taxon>Asteraceae</taxon>
        <taxon>Cichorioideae</taxon>
        <taxon>Cichorieae</taxon>
        <taxon>Lactucinae</taxon>
        <taxon>Lactuca</taxon>
    </lineage>
</organism>
<dbReference type="EMBL" id="OX465083">
    <property type="protein sequence ID" value="CAI9294270.1"/>
    <property type="molecule type" value="Genomic_DNA"/>
</dbReference>
<accession>A0AA35ZKD7</accession>
<evidence type="ECO:0000313" key="8">
    <source>
        <dbReference type="EMBL" id="CAI9294270.1"/>
    </source>
</evidence>
<evidence type="ECO:0000256" key="2">
    <source>
        <dbReference type="ARBA" id="ARBA00022771"/>
    </source>
</evidence>
<evidence type="ECO:0000313" key="9">
    <source>
        <dbReference type="Proteomes" id="UP001177003"/>
    </source>
</evidence>
<dbReference type="Proteomes" id="UP001177003">
    <property type="component" value="Chromosome 7"/>
</dbReference>
<name>A0AA35ZKD7_LACSI</name>
<evidence type="ECO:0000256" key="3">
    <source>
        <dbReference type="ARBA" id="ARBA00022833"/>
    </source>
</evidence>
<evidence type="ECO:0000256" key="6">
    <source>
        <dbReference type="SAM" id="Phobius"/>
    </source>
</evidence>
<dbReference type="InterPro" id="IPR010666">
    <property type="entry name" value="Znf_GRF"/>
</dbReference>
<keyword evidence="1" id="KW-0479">Metal-binding</keyword>
<keyword evidence="3" id="KW-0862">Zinc</keyword>
<reference evidence="8" key="1">
    <citation type="submission" date="2023-04" db="EMBL/GenBank/DDBJ databases">
        <authorList>
            <person name="Vijverberg K."/>
            <person name="Xiong W."/>
            <person name="Schranz E."/>
        </authorList>
    </citation>
    <scope>NUCLEOTIDE SEQUENCE</scope>
</reference>
<feature type="compositionally biased region" description="Low complexity" evidence="5">
    <location>
        <begin position="1"/>
        <end position="12"/>
    </location>
</feature>
<dbReference type="PANTHER" id="PTHR33248">
    <property type="entry name" value="ZINC ION-BINDING PROTEIN"/>
    <property type="match status" value="1"/>
</dbReference>
<evidence type="ECO:0000256" key="4">
    <source>
        <dbReference type="PROSITE-ProRule" id="PRU01343"/>
    </source>
</evidence>
<evidence type="ECO:0000259" key="7">
    <source>
        <dbReference type="PROSITE" id="PS51999"/>
    </source>
</evidence>
<gene>
    <name evidence="8" type="ORF">LSALG_LOCUS33263</name>
</gene>
<proteinExistence type="predicted"/>
<keyword evidence="6" id="KW-1133">Transmembrane helix</keyword>
<feature type="region of interest" description="Disordered" evidence="5">
    <location>
        <begin position="1"/>
        <end position="23"/>
    </location>
</feature>
<evidence type="ECO:0000256" key="1">
    <source>
        <dbReference type="ARBA" id="ARBA00022723"/>
    </source>
</evidence>